<dbReference type="Proteomes" id="UP000242592">
    <property type="component" value="Unassembled WGS sequence"/>
</dbReference>
<reference evidence="2" key="1">
    <citation type="submission" date="2016-11" db="EMBL/GenBank/DDBJ databases">
        <authorList>
            <person name="Varghese N."/>
            <person name="Submissions S."/>
        </authorList>
    </citation>
    <scope>NUCLEOTIDE SEQUENCE [LARGE SCALE GENOMIC DNA]</scope>
    <source>
        <strain evidence="2">DSM 15807</strain>
    </source>
</reference>
<organism evidence="1 2">
    <name type="scientific">Thermosipho atlanticus DSM 15807</name>
    <dbReference type="NCBI Taxonomy" id="1123380"/>
    <lineage>
        <taxon>Bacteria</taxon>
        <taxon>Thermotogati</taxon>
        <taxon>Thermotogota</taxon>
        <taxon>Thermotogae</taxon>
        <taxon>Thermotogales</taxon>
        <taxon>Fervidobacteriaceae</taxon>
        <taxon>Thermosipho</taxon>
    </lineage>
</organism>
<dbReference type="EMBL" id="FQXN01000002">
    <property type="protein sequence ID" value="SHH28579.1"/>
    <property type="molecule type" value="Genomic_DNA"/>
</dbReference>
<dbReference type="OrthoDB" id="320761at2"/>
<protein>
    <recommendedName>
        <fullName evidence="3">NlpC/P60 family protein</fullName>
    </recommendedName>
</protein>
<dbReference type="AlphaFoldDB" id="A0A1M5RQW1"/>
<gene>
    <name evidence="1" type="ORF">SAMN02745199_0562</name>
</gene>
<dbReference type="SUPFAM" id="SSF54001">
    <property type="entry name" value="Cysteine proteinases"/>
    <property type="match status" value="1"/>
</dbReference>
<dbReference type="InterPro" id="IPR009558">
    <property type="entry name" value="DUF1175"/>
</dbReference>
<proteinExistence type="predicted"/>
<sequence length="208" mass="24535">MVICQTLLFPTGKINKEYLTEMLLDVQDSLNFRLWFVAIALDNVNNEHPTFTTKDCSGFIFYALKESLKKHDDNWFEKTNYQGPIFDDVKKYNYPDTPLGINIFFNGKSFVSYVNAYNLLHFNTRFVSFDRQYAKPGDLVFYFHPEDPEFPYHVMIYTGNGFVYHTGPDNGEIRYVTFENMMLGDMAWRPIKLNPAFLGYFRLYFLSN</sequence>
<dbReference type="STRING" id="1123380.SAMN02745199_0562"/>
<keyword evidence="2" id="KW-1185">Reference proteome</keyword>
<name>A0A1M5RQW1_9BACT</name>
<evidence type="ECO:0000313" key="1">
    <source>
        <dbReference type="EMBL" id="SHH28579.1"/>
    </source>
</evidence>
<dbReference type="InterPro" id="IPR038765">
    <property type="entry name" value="Papain-like_cys_pep_sf"/>
</dbReference>
<dbReference type="Pfam" id="PF06672">
    <property type="entry name" value="DUF1175"/>
    <property type="match status" value="1"/>
</dbReference>
<dbReference type="Gene3D" id="3.90.1720.10">
    <property type="entry name" value="endopeptidase domain like (from Nostoc punctiforme)"/>
    <property type="match status" value="1"/>
</dbReference>
<evidence type="ECO:0000313" key="2">
    <source>
        <dbReference type="Proteomes" id="UP000242592"/>
    </source>
</evidence>
<accession>A0A1M5RQW1</accession>
<evidence type="ECO:0008006" key="3">
    <source>
        <dbReference type="Google" id="ProtNLM"/>
    </source>
</evidence>